<accession>A0A9D4EW48</accession>
<name>A0A9D4EW48_DREPO</name>
<dbReference type="EMBL" id="JAIWYP010000008">
    <property type="protein sequence ID" value="KAH3786946.1"/>
    <property type="molecule type" value="Genomic_DNA"/>
</dbReference>
<gene>
    <name evidence="1" type="ORF">DPMN_165064</name>
</gene>
<evidence type="ECO:0000313" key="2">
    <source>
        <dbReference type="Proteomes" id="UP000828390"/>
    </source>
</evidence>
<dbReference type="AlphaFoldDB" id="A0A9D4EW48"/>
<evidence type="ECO:0000313" key="1">
    <source>
        <dbReference type="EMBL" id="KAH3786946.1"/>
    </source>
</evidence>
<comment type="caution">
    <text evidence="1">The sequence shown here is derived from an EMBL/GenBank/DDBJ whole genome shotgun (WGS) entry which is preliminary data.</text>
</comment>
<protein>
    <submittedName>
        <fullName evidence="1">Uncharacterized protein</fullName>
    </submittedName>
</protein>
<organism evidence="1 2">
    <name type="scientific">Dreissena polymorpha</name>
    <name type="common">Zebra mussel</name>
    <name type="synonym">Mytilus polymorpha</name>
    <dbReference type="NCBI Taxonomy" id="45954"/>
    <lineage>
        <taxon>Eukaryota</taxon>
        <taxon>Metazoa</taxon>
        <taxon>Spiralia</taxon>
        <taxon>Lophotrochozoa</taxon>
        <taxon>Mollusca</taxon>
        <taxon>Bivalvia</taxon>
        <taxon>Autobranchia</taxon>
        <taxon>Heteroconchia</taxon>
        <taxon>Euheterodonta</taxon>
        <taxon>Imparidentia</taxon>
        <taxon>Neoheterodontei</taxon>
        <taxon>Myida</taxon>
        <taxon>Dreissenoidea</taxon>
        <taxon>Dreissenidae</taxon>
        <taxon>Dreissena</taxon>
    </lineage>
</organism>
<dbReference type="Proteomes" id="UP000828390">
    <property type="component" value="Unassembled WGS sequence"/>
</dbReference>
<reference evidence="1" key="1">
    <citation type="journal article" date="2019" name="bioRxiv">
        <title>The Genome of the Zebra Mussel, Dreissena polymorpha: A Resource for Invasive Species Research.</title>
        <authorList>
            <person name="McCartney M.A."/>
            <person name="Auch B."/>
            <person name="Kono T."/>
            <person name="Mallez S."/>
            <person name="Zhang Y."/>
            <person name="Obille A."/>
            <person name="Becker A."/>
            <person name="Abrahante J.E."/>
            <person name="Garbe J."/>
            <person name="Badalamenti J.P."/>
            <person name="Herman A."/>
            <person name="Mangelson H."/>
            <person name="Liachko I."/>
            <person name="Sullivan S."/>
            <person name="Sone E.D."/>
            <person name="Koren S."/>
            <person name="Silverstein K.A.T."/>
            <person name="Beckman K.B."/>
            <person name="Gohl D.M."/>
        </authorList>
    </citation>
    <scope>NUCLEOTIDE SEQUENCE</scope>
    <source>
        <strain evidence="1">Duluth1</strain>
        <tissue evidence="1">Whole animal</tissue>
    </source>
</reference>
<keyword evidence="2" id="KW-1185">Reference proteome</keyword>
<sequence length="221" mass="25510">MRAGWLAGWLAGGRNKLRNRLGEATLESLIILCLHTERLGEKEVTRIIDKFAESPEMLNFEHEHNMYIDHDWQMTPIDFQVTRTSYRARFPTPAPLKLACSCRVKPGELIEFTKYSDDNRKLKLGELLFEKIKGQFICILPVLASSPSKEAVVDTERIMKDALFQWTQFTARKCESVAIHASVYDEHVCFVADYLNHFLKASLQLRKLHIYICCSSKDDVQ</sequence>
<proteinExistence type="predicted"/>
<reference evidence="1" key="2">
    <citation type="submission" date="2020-11" db="EMBL/GenBank/DDBJ databases">
        <authorList>
            <person name="McCartney M.A."/>
            <person name="Auch B."/>
            <person name="Kono T."/>
            <person name="Mallez S."/>
            <person name="Becker A."/>
            <person name="Gohl D.M."/>
            <person name="Silverstein K.A.T."/>
            <person name="Koren S."/>
            <person name="Bechman K.B."/>
            <person name="Herman A."/>
            <person name="Abrahante J.E."/>
            <person name="Garbe J."/>
        </authorList>
    </citation>
    <scope>NUCLEOTIDE SEQUENCE</scope>
    <source>
        <strain evidence="1">Duluth1</strain>
        <tissue evidence="1">Whole animal</tissue>
    </source>
</reference>